<accession>A0A3E2VXV1</accession>
<dbReference type="OrthoDB" id="9798081at2"/>
<name>A0A3E2VXV1_CLOIN</name>
<reference evidence="2 3" key="1">
    <citation type="submission" date="2018-08" db="EMBL/GenBank/DDBJ databases">
        <title>A genome reference for cultivated species of the human gut microbiota.</title>
        <authorList>
            <person name="Zou Y."/>
            <person name="Xue W."/>
            <person name="Luo G."/>
        </authorList>
    </citation>
    <scope>NUCLEOTIDE SEQUENCE [LARGE SCALE GENOMIC DNA]</scope>
    <source>
        <strain evidence="2 3">OF01-2LB</strain>
    </source>
</reference>
<feature type="domain" description="N-acetyltransferase" evidence="1">
    <location>
        <begin position="7"/>
        <end position="162"/>
    </location>
</feature>
<protein>
    <submittedName>
        <fullName evidence="2">N-acetyltransferase</fullName>
    </submittedName>
</protein>
<dbReference type="PROSITE" id="PS51186">
    <property type="entry name" value="GNAT"/>
    <property type="match status" value="1"/>
</dbReference>
<gene>
    <name evidence="2" type="ORF">DXA38_08105</name>
</gene>
<dbReference type="PANTHER" id="PTHR43792:SF1">
    <property type="entry name" value="N-ACETYLTRANSFERASE DOMAIN-CONTAINING PROTEIN"/>
    <property type="match status" value="1"/>
</dbReference>
<evidence type="ECO:0000259" key="1">
    <source>
        <dbReference type="PROSITE" id="PS51186"/>
    </source>
</evidence>
<dbReference type="EMBL" id="QVEV01000009">
    <property type="protein sequence ID" value="RGC16277.1"/>
    <property type="molecule type" value="Genomic_DNA"/>
</dbReference>
<proteinExistence type="predicted"/>
<keyword evidence="2" id="KW-0808">Transferase</keyword>
<dbReference type="InterPro" id="IPR000182">
    <property type="entry name" value="GNAT_dom"/>
</dbReference>
<dbReference type="Pfam" id="PF13302">
    <property type="entry name" value="Acetyltransf_3"/>
    <property type="match status" value="1"/>
</dbReference>
<dbReference type="PANTHER" id="PTHR43792">
    <property type="entry name" value="GNAT FAMILY, PUTATIVE (AFU_ORTHOLOGUE AFUA_3G00765)-RELATED-RELATED"/>
    <property type="match status" value="1"/>
</dbReference>
<comment type="caution">
    <text evidence="2">The sequence shown here is derived from an EMBL/GenBank/DDBJ whole genome shotgun (WGS) entry which is preliminary data.</text>
</comment>
<dbReference type="AlphaFoldDB" id="A0A3E2VXV1"/>
<dbReference type="GO" id="GO:0016747">
    <property type="term" value="F:acyltransferase activity, transferring groups other than amino-acyl groups"/>
    <property type="evidence" value="ECO:0007669"/>
    <property type="project" value="InterPro"/>
</dbReference>
<dbReference type="InterPro" id="IPR016181">
    <property type="entry name" value="Acyl_CoA_acyltransferase"/>
</dbReference>
<dbReference type="Gene3D" id="3.40.630.30">
    <property type="match status" value="1"/>
</dbReference>
<dbReference type="InterPro" id="IPR051531">
    <property type="entry name" value="N-acetyltransferase"/>
</dbReference>
<evidence type="ECO:0000313" key="3">
    <source>
        <dbReference type="Proteomes" id="UP000260025"/>
    </source>
</evidence>
<evidence type="ECO:0000313" key="2">
    <source>
        <dbReference type="EMBL" id="RGC16277.1"/>
    </source>
</evidence>
<organism evidence="2 3">
    <name type="scientific">Clostridium innocuum</name>
    <dbReference type="NCBI Taxonomy" id="1522"/>
    <lineage>
        <taxon>Bacteria</taxon>
        <taxon>Bacillati</taxon>
        <taxon>Bacillota</taxon>
        <taxon>Clostridia</taxon>
        <taxon>Eubacteriales</taxon>
        <taxon>Clostridiaceae</taxon>
        <taxon>Clostridium</taxon>
    </lineage>
</organism>
<dbReference type="SUPFAM" id="SSF55729">
    <property type="entry name" value="Acyl-CoA N-acyltransferases (Nat)"/>
    <property type="match status" value="1"/>
</dbReference>
<sequence>MLKTDRCSIYEIKESDMEDVRILFTDKVVRTYLGGAYDTVNADKKLRNMMMAEIDYQGFTVRRTSDSALLGLIEIGPYHNGIEQEISYQFVPTIWGQGYAKEAIQAVLVFLSEQGELQSIVAETQRKNIRSCRLLEALGFKMRESLIRFHQPQMVYVKQLCKHIKALNKKNE</sequence>
<dbReference type="Proteomes" id="UP000260025">
    <property type="component" value="Unassembled WGS sequence"/>
</dbReference>